<comment type="caution">
    <text evidence="8">The sequence shown here is derived from an EMBL/GenBank/DDBJ whole genome shotgun (WGS) entry which is preliminary data.</text>
</comment>
<evidence type="ECO:0000256" key="5">
    <source>
        <dbReference type="ARBA" id="ARBA00023136"/>
    </source>
</evidence>
<evidence type="ECO:0000256" key="1">
    <source>
        <dbReference type="ARBA" id="ARBA00004651"/>
    </source>
</evidence>
<feature type="transmembrane region" description="Helical" evidence="6">
    <location>
        <begin position="123"/>
        <end position="142"/>
    </location>
</feature>
<evidence type="ECO:0000256" key="3">
    <source>
        <dbReference type="ARBA" id="ARBA00022692"/>
    </source>
</evidence>
<evidence type="ECO:0000256" key="6">
    <source>
        <dbReference type="SAM" id="Phobius"/>
    </source>
</evidence>
<dbReference type="PANTHER" id="PTHR46795:SF1">
    <property type="entry name" value="ABC TRANSPORTER PERMEASE PROTEIN"/>
    <property type="match status" value="1"/>
</dbReference>
<comment type="subcellular location">
    <subcellularLocation>
        <location evidence="1">Cell membrane</location>
        <topology evidence="1">Multi-pass membrane protein</topology>
    </subcellularLocation>
</comment>
<dbReference type="PANTHER" id="PTHR46795">
    <property type="entry name" value="ABC TRANSPORTER PERMEASE-RELATED-RELATED"/>
    <property type="match status" value="1"/>
</dbReference>
<feature type="transmembrane region" description="Helical" evidence="6">
    <location>
        <begin position="209"/>
        <end position="231"/>
    </location>
</feature>
<evidence type="ECO:0000256" key="2">
    <source>
        <dbReference type="ARBA" id="ARBA00022475"/>
    </source>
</evidence>
<keyword evidence="5 6" id="KW-0472">Membrane</keyword>
<keyword evidence="2" id="KW-1003">Cell membrane</keyword>
<name>A0ABU5C8Z3_9BACI</name>
<sequence>MLQGLSSSHAKKEFAVLMTLGMRKFQLNLMLFIENTIIALTAILAGIGIGALLVKLFMMVFAAVLGLEQALPFYFPATAIKWTFFLFLFMFEATTLVVVMTMRNKPILHLLRIQQASNRNPKFSFIISALSMLAIGYAYYLAYTASLISMMLRMFPILALVIPGTYFFFSQSLIALTSIVKRIPRIYFFGKNMLVFSDMAYKFRDNAKMLFFVTILSAVSFTSSGILYSVYNTVDQQLEDYMPQDFSMVSLKNKSDFHQSMKKVENELDENDIHFNAMYSTFIILRLDGGKQWDHIPVTAYAYSDFVRMARMQHKQHALPAMSNKGLLLWPAVLPAYPYKVPSTMELSSDHMKKSIPIAMAEDIYNSTPYAGYSIILPDNTFQKFKNQTAKKHIHEQYAIQLADWRKDVDTLTAIEKTVPSEHADVQSKGSVYLNMKNGTSYFFFFGVFISILFFFSCRFNPIFSHVSKY</sequence>
<evidence type="ECO:0000313" key="8">
    <source>
        <dbReference type="EMBL" id="MDY0395811.1"/>
    </source>
</evidence>
<dbReference type="InterPro" id="IPR003838">
    <property type="entry name" value="ABC3_permease_C"/>
</dbReference>
<keyword evidence="9" id="KW-1185">Reference proteome</keyword>
<reference evidence="8 9" key="1">
    <citation type="submission" date="2023-10" db="EMBL/GenBank/DDBJ databases">
        <title>Virgibacillus halophilus 5B73C genome.</title>
        <authorList>
            <person name="Miliotis G."/>
            <person name="Sengupta P."/>
            <person name="Hameed A."/>
            <person name="Chuvochina M."/>
            <person name="Mcdonagh F."/>
            <person name="Simpson A.C."/>
            <person name="Singh N.K."/>
            <person name="Rekha P.D."/>
            <person name="Raman K."/>
            <person name="Hugenholtz P."/>
            <person name="Venkateswaran K."/>
        </authorList>
    </citation>
    <scope>NUCLEOTIDE SEQUENCE [LARGE SCALE GENOMIC DNA]</scope>
    <source>
        <strain evidence="8 9">5B73C</strain>
    </source>
</reference>
<feature type="transmembrane region" description="Helical" evidence="6">
    <location>
        <begin position="154"/>
        <end position="176"/>
    </location>
</feature>
<dbReference type="InterPro" id="IPR052536">
    <property type="entry name" value="ABC-4_Integral_Memb_Prot"/>
</dbReference>
<accession>A0ABU5C8Z3</accession>
<dbReference type="Pfam" id="PF02687">
    <property type="entry name" value="FtsX"/>
    <property type="match status" value="1"/>
</dbReference>
<feature type="domain" description="ABC3 transporter permease C-terminal" evidence="7">
    <location>
        <begin position="7"/>
        <end position="106"/>
    </location>
</feature>
<gene>
    <name evidence="8" type="ORF">RWE15_17105</name>
</gene>
<feature type="transmembrane region" description="Helical" evidence="6">
    <location>
        <begin position="37"/>
        <end position="67"/>
    </location>
</feature>
<organism evidence="8 9">
    <name type="scientific">Tigheibacillus halophilus</name>
    <dbReference type="NCBI Taxonomy" id="361280"/>
    <lineage>
        <taxon>Bacteria</taxon>
        <taxon>Bacillati</taxon>
        <taxon>Bacillota</taxon>
        <taxon>Bacilli</taxon>
        <taxon>Bacillales</taxon>
        <taxon>Bacillaceae</taxon>
        <taxon>Tigheibacillus</taxon>
    </lineage>
</organism>
<dbReference type="EMBL" id="JAWDIP010000003">
    <property type="protein sequence ID" value="MDY0395811.1"/>
    <property type="molecule type" value="Genomic_DNA"/>
</dbReference>
<feature type="transmembrane region" description="Helical" evidence="6">
    <location>
        <begin position="79"/>
        <end position="102"/>
    </location>
</feature>
<keyword evidence="3 6" id="KW-0812">Transmembrane</keyword>
<keyword evidence="4 6" id="KW-1133">Transmembrane helix</keyword>
<protein>
    <submittedName>
        <fullName evidence="8">ABC transporter permease</fullName>
    </submittedName>
</protein>
<evidence type="ECO:0000259" key="7">
    <source>
        <dbReference type="Pfam" id="PF02687"/>
    </source>
</evidence>
<feature type="transmembrane region" description="Helical" evidence="6">
    <location>
        <begin position="442"/>
        <end position="460"/>
    </location>
</feature>
<evidence type="ECO:0000313" key="9">
    <source>
        <dbReference type="Proteomes" id="UP001281447"/>
    </source>
</evidence>
<evidence type="ECO:0000256" key="4">
    <source>
        <dbReference type="ARBA" id="ARBA00022989"/>
    </source>
</evidence>
<proteinExistence type="predicted"/>
<dbReference type="Proteomes" id="UP001281447">
    <property type="component" value="Unassembled WGS sequence"/>
</dbReference>